<dbReference type="InterPro" id="IPR036259">
    <property type="entry name" value="MFS_trans_sf"/>
</dbReference>
<evidence type="ECO:0000256" key="1">
    <source>
        <dbReference type="ARBA" id="ARBA00004651"/>
    </source>
</evidence>
<keyword evidence="9" id="KW-1185">Reference proteome</keyword>
<name>A0A420DJW0_9RHOB</name>
<dbReference type="CDD" id="cd17324">
    <property type="entry name" value="MFS_NepI_like"/>
    <property type="match status" value="1"/>
</dbReference>
<dbReference type="Proteomes" id="UP000284407">
    <property type="component" value="Unassembled WGS sequence"/>
</dbReference>
<dbReference type="InterPro" id="IPR050189">
    <property type="entry name" value="MFS_Efflux_Transporters"/>
</dbReference>
<organism evidence="8 9">
    <name type="scientific">Sulfitobacter guttiformis</name>
    <dbReference type="NCBI Taxonomy" id="74349"/>
    <lineage>
        <taxon>Bacteria</taxon>
        <taxon>Pseudomonadati</taxon>
        <taxon>Pseudomonadota</taxon>
        <taxon>Alphaproteobacteria</taxon>
        <taxon>Rhodobacterales</taxon>
        <taxon>Roseobacteraceae</taxon>
        <taxon>Sulfitobacter</taxon>
    </lineage>
</organism>
<evidence type="ECO:0000313" key="9">
    <source>
        <dbReference type="Proteomes" id="UP000284407"/>
    </source>
</evidence>
<evidence type="ECO:0000313" key="8">
    <source>
        <dbReference type="EMBL" id="RKE94489.1"/>
    </source>
</evidence>
<dbReference type="Gene3D" id="1.20.1250.20">
    <property type="entry name" value="MFS general substrate transporter like domains"/>
    <property type="match status" value="1"/>
</dbReference>
<evidence type="ECO:0000256" key="4">
    <source>
        <dbReference type="ARBA" id="ARBA00022989"/>
    </source>
</evidence>
<feature type="transmembrane region" description="Helical" evidence="6">
    <location>
        <begin position="164"/>
        <end position="186"/>
    </location>
</feature>
<dbReference type="RefSeq" id="WP_025061476.1">
    <property type="nucleotide sequence ID" value="NZ_RAQK01000002.1"/>
</dbReference>
<feature type="transmembrane region" description="Helical" evidence="6">
    <location>
        <begin position="50"/>
        <end position="69"/>
    </location>
</feature>
<feature type="transmembrane region" description="Helical" evidence="6">
    <location>
        <begin position="207"/>
        <end position="230"/>
    </location>
</feature>
<protein>
    <submittedName>
        <fullName evidence="8">Putative MFS family arabinose efflux permease</fullName>
    </submittedName>
</protein>
<feature type="domain" description="Major facilitator superfamily (MFS) profile" evidence="7">
    <location>
        <begin position="10"/>
        <end position="384"/>
    </location>
</feature>
<feature type="transmembrane region" description="Helical" evidence="6">
    <location>
        <begin position="134"/>
        <end position="158"/>
    </location>
</feature>
<dbReference type="PROSITE" id="PS50850">
    <property type="entry name" value="MFS"/>
    <property type="match status" value="1"/>
</dbReference>
<accession>A0A420DJW0</accession>
<dbReference type="InterPro" id="IPR011701">
    <property type="entry name" value="MFS"/>
</dbReference>
<evidence type="ECO:0000256" key="2">
    <source>
        <dbReference type="ARBA" id="ARBA00022475"/>
    </source>
</evidence>
<feature type="transmembrane region" description="Helical" evidence="6">
    <location>
        <begin position="360"/>
        <end position="381"/>
    </location>
</feature>
<dbReference type="PANTHER" id="PTHR43124">
    <property type="entry name" value="PURINE EFFLUX PUMP PBUE"/>
    <property type="match status" value="1"/>
</dbReference>
<keyword evidence="4 6" id="KW-1133">Transmembrane helix</keyword>
<evidence type="ECO:0000256" key="6">
    <source>
        <dbReference type="SAM" id="Phobius"/>
    </source>
</evidence>
<dbReference type="STRING" id="1443111.Z949_845"/>
<dbReference type="OrthoDB" id="9788453at2"/>
<dbReference type="InterPro" id="IPR020846">
    <property type="entry name" value="MFS_dom"/>
</dbReference>
<keyword evidence="3 6" id="KW-0812">Transmembrane</keyword>
<proteinExistence type="predicted"/>
<dbReference type="AlphaFoldDB" id="A0A420DJW0"/>
<feature type="transmembrane region" description="Helical" evidence="6">
    <location>
        <begin position="242"/>
        <end position="260"/>
    </location>
</feature>
<reference evidence="8 9" key="1">
    <citation type="submission" date="2018-09" db="EMBL/GenBank/DDBJ databases">
        <title>Genomic Encyclopedia of Archaeal and Bacterial Type Strains, Phase II (KMG-II): from individual species to whole genera.</title>
        <authorList>
            <person name="Goeker M."/>
        </authorList>
    </citation>
    <scope>NUCLEOTIDE SEQUENCE [LARGE SCALE GENOMIC DNA]</scope>
    <source>
        <strain evidence="8 9">DSM 11458</strain>
    </source>
</reference>
<dbReference type="SUPFAM" id="SSF103473">
    <property type="entry name" value="MFS general substrate transporter"/>
    <property type="match status" value="1"/>
</dbReference>
<feature type="transmembrane region" description="Helical" evidence="6">
    <location>
        <begin position="76"/>
        <end position="96"/>
    </location>
</feature>
<feature type="transmembrane region" description="Helical" evidence="6">
    <location>
        <begin position="9"/>
        <end position="30"/>
    </location>
</feature>
<dbReference type="EMBL" id="RAQK01000002">
    <property type="protein sequence ID" value="RKE94489.1"/>
    <property type="molecule type" value="Genomic_DNA"/>
</dbReference>
<feature type="transmembrane region" description="Helical" evidence="6">
    <location>
        <begin position="102"/>
        <end position="122"/>
    </location>
</feature>
<dbReference type="Pfam" id="PF07690">
    <property type="entry name" value="MFS_1"/>
    <property type="match status" value="1"/>
</dbReference>
<keyword evidence="5 6" id="KW-0472">Membrane</keyword>
<evidence type="ECO:0000256" key="5">
    <source>
        <dbReference type="ARBA" id="ARBA00023136"/>
    </source>
</evidence>
<comment type="caution">
    <text evidence="8">The sequence shown here is derived from an EMBL/GenBank/DDBJ whole genome shotgun (WGS) entry which is preliminary data.</text>
</comment>
<dbReference type="PANTHER" id="PTHR43124:SF10">
    <property type="entry name" value="PURINE EFFLUX PUMP PBUE"/>
    <property type="match status" value="1"/>
</dbReference>
<gene>
    <name evidence="8" type="ORF">C8N30_3617</name>
</gene>
<evidence type="ECO:0000256" key="3">
    <source>
        <dbReference type="ARBA" id="ARBA00022692"/>
    </source>
</evidence>
<feature type="transmembrane region" description="Helical" evidence="6">
    <location>
        <begin position="330"/>
        <end position="354"/>
    </location>
</feature>
<dbReference type="GO" id="GO:0005886">
    <property type="term" value="C:plasma membrane"/>
    <property type="evidence" value="ECO:0007669"/>
    <property type="project" value="UniProtKB-SubCell"/>
</dbReference>
<sequence>MHTTPPDRFLIPTLSLCNFVIGVGAFGIIGLVEPLGDDLQLSAAQTGQLLTAYAVAYALLSPLLVASTGRVGRRRIMAAGFALFALAAIMSALSTGLTGLNIARVLAAAGAGIFTPLAAAVAASLSPEHQRAKVLAAVFFGLTMSQVVGVPASSWIAYTFGWRWTFWLIFAMALPCVWLIWTRVPAGLKFQPVTMGDLRDVVAEGRLMLAIMFTATFIGSQYILFTYIAPLLSATMGFGRDGIAMVLMVSGFGAVAGNVLGGFLSDRYGWRITLTWLCIAQMCVLPVFSLLPMSVPLLIVFAFLWAMGSWSFMAAQQVRLITIAGHRAPVVLSLNAAAIYVGAAIGSAVGGLMITGFGLLSLGITAGVGAACALVHLTLSARLNPLSEARP</sequence>
<dbReference type="GO" id="GO:0022857">
    <property type="term" value="F:transmembrane transporter activity"/>
    <property type="evidence" value="ECO:0007669"/>
    <property type="project" value="InterPro"/>
</dbReference>
<comment type="subcellular location">
    <subcellularLocation>
        <location evidence="1">Cell membrane</location>
        <topology evidence="1">Multi-pass membrane protein</topology>
    </subcellularLocation>
</comment>
<evidence type="ECO:0000259" key="7">
    <source>
        <dbReference type="PROSITE" id="PS50850"/>
    </source>
</evidence>
<keyword evidence="2" id="KW-1003">Cell membrane</keyword>